<dbReference type="InterPro" id="IPR004182">
    <property type="entry name" value="GRAM"/>
</dbReference>
<comment type="caution">
    <text evidence="3">The sequence shown here is derived from an EMBL/GenBank/DDBJ whole genome shotgun (WGS) entry which is preliminary data.</text>
</comment>
<proteinExistence type="predicted"/>
<dbReference type="RefSeq" id="WP_264136254.1">
    <property type="nucleotide sequence ID" value="NZ_JAOYOD010000001.1"/>
</dbReference>
<feature type="transmembrane region" description="Helical" evidence="1">
    <location>
        <begin position="35"/>
        <end position="58"/>
    </location>
</feature>
<dbReference type="Pfam" id="PF02893">
    <property type="entry name" value="GRAM"/>
    <property type="match status" value="1"/>
</dbReference>
<dbReference type="Proteomes" id="UP001300692">
    <property type="component" value="Unassembled WGS sequence"/>
</dbReference>
<sequence length="173" mass="20082">MKVSFKQKLLFSLISGLSFAILNSLMYYVFLDKGFIWEIFMMNWILFGFLFGFGFLFFMQRMTTRLMNNIQIQLADDEIVRHEGGANLMKGIEAVGGKLVLTDQRLIFKSHQKNVQSGETQLPLTEIQEVIPRKTAKLFQNGMRVLNQAGEAFDFVVYEREVWLEKVKTASFE</sequence>
<evidence type="ECO:0000313" key="4">
    <source>
        <dbReference type="Proteomes" id="UP001300692"/>
    </source>
</evidence>
<evidence type="ECO:0000256" key="1">
    <source>
        <dbReference type="SAM" id="Phobius"/>
    </source>
</evidence>
<dbReference type="Gene3D" id="2.30.29.30">
    <property type="entry name" value="Pleckstrin-homology domain (PH domain)/Phosphotyrosine-binding domain (PTB)"/>
    <property type="match status" value="1"/>
</dbReference>
<keyword evidence="1" id="KW-1133">Transmembrane helix</keyword>
<evidence type="ECO:0000259" key="2">
    <source>
        <dbReference type="Pfam" id="PF02893"/>
    </source>
</evidence>
<accession>A0ABT3CP26</accession>
<keyword evidence="1" id="KW-0472">Membrane</keyword>
<reference evidence="3 4" key="1">
    <citation type="submission" date="2022-10" db="EMBL/GenBank/DDBJ databases">
        <title>Comparative genomics and taxonomic characterization of three novel marine species of genus Reichenbachiella exhibiting antioxidant and polysaccharide degradation activities.</title>
        <authorList>
            <person name="Muhammad N."/>
            <person name="Lee Y.-J."/>
            <person name="Ko J."/>
            <person name="Kim S.-G."/>
        </authorList>
    </citation>
    <scope>NUCLEOTIDE SEQUENCE [LARGE SCALE GENOMIC DNA]</scope>
    <source>
        <strain evidence="3 4">ABR2-5</strain>
    </source>
</reference>
<feature type="transmembrane region" description="Helical" evidence="1">
    <location>
        <begin position="9"/>
        <end position="29"/>
    </location>
</feature>
<name>A0ABT3CP26_9BACT</name>
<dbReference type="InterPro" id="IPR011993">
    <property type="entry name" value="PH-like_dom_sf"/>
</dbReference>
<protein>
    <submittedName>
        <fullName evidence="3">GRAM domain-containing protein</fullName>
    </submittedName>
</protein>
<organism evidence="3 4">
    <name type="scientific">Reichenbachiella ulvae</name>
    <dbReference type="NCBI Taxonomy" id="2980104"/>
    <lineage>
        <taxon>Bacteria</taxon>
        <taxon>Pseudomonadati</taxon>
        <taxon>Bacteroidota</taxon>
        <taxon>Cytophagia</taxon>
        <taxon>Cytophagales</taxon>
        <taxon>Reichenbachiellaceae</taxon>
        <taxon>Reichenbachiella</taxon>
    </lineage>
</organism>
<dbReference type="EMBL" id="JAOYOD010000001">
    <property type="protein sequence ID" value="MCV9385465.1"/>
    <property type="molecule type" value="Genomic_DNA"/>
</dbReference>
<feature type="domain" description="GRAM" evidence="2">
    <location>
        <begin position="74"/>
        <end position="151"/>
    </location>
</feature>
<keyword evidence="4" id="KW-1185">Reference proteome</keyword>
<gene>
    <name evidence="3" type="ORF">N7U62_02265</name>
</gene>
<evidence type="ECO:0000313" key="3">
    <source>
        <dbReference type="EMBL" id="MCV9385465.1"/>
    </source>
</evidence>
<keyword evidence="1" id="KW-0812">Transmembrane</keyword>